<keyword evidence="4" id="KW-0547">Nucleotide-binding</keyword>
<dbReference type="InterPro" id="IPR011527">
    <property type="entry name" value="ABC1_TM_dom"/>
</dbReference>
<dbReference type="InterPro" id="IPR017871">
    <property type="entry name" value="ABC_transporter-like_CS"/>
</dbReference>
<dbReference type="GO" id="GO:0005524">
    <property type="term" value="F:ATP binding"/>
    <property type="evidence" value="ECO:0007669"/>
    <property type="project" value="UniProtKB-KW"/>
</dbReference>
<sequence length="788" mass="87168">MYRMAITRALILSISLSFSTYYYYSPLDVSPLEDDADQNTRMGGLLSIFGIIVSVLGFFGDYLAVGSCEKKITADPDAVVKFPLFLSTLSSFVYLSSAIFYFISISASSSSSTSPSSAIFNFSICTMVASAVNVLLLLLTRLLFPPPPAPPSSSLHTSPPSFVKRKKDLAILDILVLLKPYFWPDATSTSAVTNRVRACMTWVFVALSKVCSIYAPLLIGRASTCLIDEDYYGAITNSIIYVALTLLSKTFKEGQSLVYLRVAQAAFVQLSKQTFNHLHDLSLDWHLRKKLGDVLRSMDRGISACDTLMKYGFLYLIPALTECVVVCLIFALHFKYWPLAVTIFYFIFLYVLVTILMTLWRKKFRKSLNKNDNDYHDKITDSLVNFETVKYFTAERWEEKRFGDAVSKFQAKSVSVQASLSALNISQQLLMQACLGLALTLSVFSIRDRIECEDSEDEGSGECYGMEPGDFVSVTIYILQLFAPLNFLGTVYNALVMAFVDLGNLSELLAEETDIMDVPGAVDIPRTKAFGGEDVIKFEDVRFRYPTAPIDKGLKGLNLTLKKGTVTAIVGPTGAGKTTISRLLLRFYDVGGGRVVVNGVDIKKAKQESLRQIIGVVPQDTPLFNDTIRYNIAYGNRDASQSELEKAAREANILDFIESQTKGWETMVGERGLKLSGGEKQRVAIARCLLKNPDICVLDEATSALDTVTENSVQEALNGLASSARTTLVIAHRLGTIRNAHQICVIGDGKVEELGTHDELMEMKGMYAELWNMQLKNVHGQGDANPTK</sequence>
<keyword evidence="3 8" id="KW-0812">Transmembrane</keyword>
<keyword evidence="12" id="KW-1185">Reference proteome</keyword>
<feature type="domain" description="ABC transmembrane type-1" evidence="10">
    <location>
        <begin position="203"/>
        <end position="497"/>
    </location>
</feature>
<dbReference type="PROSITE" id="PS50893">
    <property type="entry name" value="ABC_TRANSPORTER_2"/>
    <property type="match status" value="1"/>
</dbReference>
<dbReference type="SMART" id="SM00382">
    <property type="entry name" value="AAA"/>
    <property type="match status" value="1"/>
</dbReference>
<dbReference type="PROSITE" id="PS00211">
    <property type="entry name" value="ABC_TRANSPORTER_1"/>
    <property type="match status" value="1"/>
</dbReference>
<feature type="transmembrane region" description="Helical" evidence="8">
    <location>
        <begin position="313"/>
        <end position="333"/>
    </location>
</feature>
<feature type="transmembrane region" description="Helical" evidence="8">
    <location>
        <begin position="5"/>
        <end position="24"/>
    </location>
</feature>
<evidence type="ECO:0000256" key="7">
    <source>
        <dbReference type="ARBA" id="ARBA00023136"/>
    </source>
</evidence>
<dbReference type="Gene3D" id="3.40.50.300">
    <property type="entry name" value="P-loop containing nucleotide triphosphate hydrolases"/>
    <property type="match status" value="1"/>
</dbReference>
<dbReference type="InterPro" id="IPR039421">
    <property type="entry name" value="Type_1_exporter"/>
</dbReference>
<feature type="domain" description="ABC transporter" evidence="9">
    <location>
        <begin position="536"/>
        <end position="773"/>
    </location>
</feature>
<dbReference type="FunFam" id="3.40.50.300:FF:000604">
    <property type="entry name" value="ABC transporter B family member 28"/>
    <property type="match status" value="1"/>
</dbReference>
<reference evidence="12" key="1">
    <citation type="journal article" date="2023" name="Commun. Biol.">
        <title>Genome analysis of Parmales, the sister group of diatoms, reveals the evolutionary specialization of diatoms from phago-mixotrophs to photoautotrophs.</title>
        <authorList>
            <person name="Ban H."/>
            <person name="Sato S."/>
            <person name="Yoshikawa S."/>
            <person name="Yamada K."/>
            <person name="Nakamura Y."/>
            <person name="Ichinomiya M."/>
            <person name="Sato N."/>
            <person name="Blanc-Mathieu R."/>
            <person name="Endo H."/>
            <person name="Kuwata A."/>
            <person name="Ogata H."/>
        </authorList>
    </citation>
    <scope>NUCLEOTIDE SEQUENCE [LARGE SCALE GENOMIC DNA]</scope>
</reference>
<dbReference type="PROSITE" id="PS50929">
    <property type="entry name" value="ABC_TM1F"/>
    <property type="match status" value="1"/>
</dbReference>
<keyword evidence="5" id="KW-0067">ATP-binding</keyword>
<accession>A0A9W7G479</accession>
<evidence type="ECO:0000313" key="11">
    <source>
        <dbReference type="EMBL" id="GMI31539.1"/>
    </source>
</evidence>
<evidence type="ECO:0000256" key="4">
    <source>
        <dbReference type="ARBA" id="ARBA00022741"/>
    </source>
</evidence>
<keyword evidence="6 8" id="KW-1133">Transmembrane helix</keyword>
<proteinExistence type="predicted"/>
<dbReference type="Pfam" id="PF00005">
    <property type="entry name" value="ABC_tran"/>
    <property type="match status" value="1"/>
</dbReference>
<evidence type="ECO:0000256" key="8">
    <source>
        <dbReference type="SAM" id="Phobius"/>
    </source>
</evidence>
<protein>
    <submittedName>
        <fullName evidence="11">Uncharacterized protein</fullName>
    </submittedName>
</protein>
<dbReference type="InterPro" id="IPR003593">
    <property type="entry name" value="AAA+_ATPase"/>
</dbReference>
<dbReference type="PANTHER" id="PTHR24221:SF503">
    <property type="entry name" value="MITOCHONDRIAL POTASSIUM CHANNEL ATP-BINDING SUBUNIT"/>
    <property type="match status" value="1"/>
</dbReference>
<dbReference type="Gene3D" id="1.20.1560.10">
    <property type="entry name" value="ABC transporter type 1, transmembrane domain"/>
    <property type="match status" value="1"/>
</dbReference>
<dbReference type="EMBL" id="BRYA01000745">
    <property type="protein sequence ID" value="GMI31539.1"/>
    <property type="molecule type" value="Genomic_DNA"/>
</dbReference>
<name>A0A9W7G479_9STRA</name>
<organism evidence="11 12">
    <name type="scientific">Triparma columacea</name>
    <dbReference type="NCBI Taxonomy" id="722753"/>
    <lineage>
        <taxon>Eukaryota</taxon>
        <taxon>Sar</taxon>
        <taxon>Stramenopiles</taxon>
        <taxon>Ochrophyta</taxon>
        <taxon>Bolidophyceae</taxon>
        <taxon>Parmales</taxon>
        <taxon>Triparmaceae</taxon>
        <taxon>Triparma</taxon>
    </lineage>
</organism>
<evidence type="ECO:0000259" key="10">
    <source>
        <dbReference type="PROSITE" id="PS50929"/>
    </source>
</evidence>
<dbReference type="InterPro" id="IPR027417">
    <property type="entry name" value="P-loop_NTPase"/>
</dbReference>
<feature type="transmembrane region" description="Helical" evidence="8">
    <location>
        <begin position="84"/>
        <end position="107"/>
    </location>
</feature>
<evidence type="ECO:0000259" key="9">
    <source>
        <dbReference type="PROSITE" id="PS50893"/>
    </source>
</evidence>
<dbReference type="SUPFAM" id="SSF52540">
    <property type="entry name" value="P-loop containing nucleoside triphosphate hydrolases"/>
    <property type="match status" value="1"/>
</dbReference>
<evidence type="ECO:0000256" key="6">
    <source>
        <dbReference type="ARBA" id="ARBA00022989"/>
    </source>
</evidence>
<dbReference type="AlphaFoldDB" id="A0A9W7G479"/>
<feature type="transmembrane region" description="Helical" evidence="8">
    <location>
        <begin position="119"/>
        <end position="144"/>
    </location>
</feature>
<evidence type="ECO:0000256" key="3">
    <source>
        <dbReference type="ARBA" id="ARBA00022692"/>
    </source>
</evidence>
<gene>
    <name evidence="11" type="ORF">TrCOL_g1117</name>
</gene>
<dbReference type="GO" id="GO:0016020">
    <property type="term" value="C:membrane"/>
    <property type="evidence" value="ECO:0007669"/>
    <property type="project" value="UniProtKB-SubCell"/>
</dbReference>
<evidence type="ECO:0000256" key="5">
    <source>
        <dbReference type="ARBA" id="ARBA00022840"/>
    </source>
</evidence>
<dbReference type="GO" id="GO:0140359">
    <property type="term" value="F:ABC-type transporter activity"/>
    <property type="evidence" value="ECO:0007669"/>
    <property type="project" value="InterPro"/>
</dbReference>
<dbReference type="PANTHER" id="PTHR24221">
    <property type="entry name" value="ATP-BINDING CASSETTE SUB-FAMILY B"/>
    <property type="match status" value="1"/>
</dbReference>
<dbReference type="Proteomes" id="UP001165065">
    <property type="component" value="Unassembled WGS sequence"/>
</dbReference>
<dbReference type="GO" id="GO:0005737">
    <property type="term" value="C:cytoplasm"/>
    <property type="evidence" value="ECO:0007669"/>
    <property type="project" value="UniProtKB-ARBA"/>
</dbReference>
<dbReference type="InterPro" id="IPR003439">
    <property type="entry name" value="ABC_transporter-like_ATP-bd"/>
</dbReference>
<evidence type="ECO:0000256" key="1">
    <source>
        <dbReference type="ARBA" id="ARBA00004141"/>
    </source>
</evidence>
<dbReference type="GO" id="GO:0016887">
    <property type="term" value="F:ATP hydrolysis activity"/>
    <property type="evidence" value="ECO:0007669"/>
    <property type="project" value="InterPro"/>
</dbReference>
<dbReference type="SUPFAM" id="SSF90123">
    <property type="entry name" value="ABC transporter transmembrane region"/>
    <property type="match status" value="1"/>
</dbReference>
<comment type="caution">
    <text evidence="11">The sequence shown here is derived from an EMBL/GenBank/DDBJ whole genome shotgun (WGS) entry which is preliminary data.</text>
</comment>
<evidence type="ECO:0000313" key="12">
    <source>
        <dbReference type="Proteomes" id="UP001165065"/>
    </source>
</evidence>
<feature type="transmembrane region" description="Helical" evidence="8">
    <location>
        <begin position="44"/>
        <end position="64"/>
    </location>
</feature>
<keyword evidence="2" id="KW-0813">Transport</keyword>
<dbReference type="CDD" id="cd18560">
    <property type="entry name" value="ABC_6TM_ATM1_ABCB7_HMT1_ABCB6"/>
    <property type="match status" value="1"/>
</dbReference>
<evidence type="ECO:0000256" key="2">
    <source>
        <dbReference type="ARBA" id="ARBA00022448"/>
    </source>
</evidence>
<keyword evidence="7 8" id="KW-0472">Membrane</keyword>
<dbReference type="InterPro" id="IPR036640">
    <property type="entry name" value="ABC1_TM_sf"/>
</dbReference>
<dbReference type="OrthoDB" id="6500128at2759"/>
<comment type="subcellular location">
    <subcellularLocation>
        <location evidence="1">Membrane</location>
        <topology evidence="1">Multi-pass membrane protein</topology>
    </subcellularLocation>
</comment>
<feature type="transmembrane region" description="Helical" evidence="8">
    <location>
        <begin position="339"/>
        <end position="360"/>
    </location>
</feature>
<dbReference type="Pfam" id="PF00664">
    <property type="entry name" value="ABC_membrane"/>
    <property type="match status" value="1"/>
</dbReference>